<feature type="domain" description="V-SNARE coiled-coil homology" evidence="18">
    <location>
        <begin position="101"/>
        <end position="166"/>
    </location>
</feature>
<evidence type="ECO:0000256" key="14">
    <source>
        <dbReference type="ARBA" id="ARBA00024188"/>
    </source>
</evidence>
<dbReference type="GeneTree" id="ENSGT00940000156349"/>
<dbReference type="Pfam" id="PF13774">
    <property type="entry name" value="Longin"/>
    <property type="match status" value="1"/>
</dbReference>
<keyword evidence="10" id="KW-0333">Golgi apparatus</keyword>
<reference evidence="20" key="2">
    <citation type="journal article" date="2017" name="Sci. Adv.">
        <title>A tail of two voltages: Proteomic comparison of the three electric organs of the electric eel.</title>
        <authorList>
            <person name="Traeger L.L."/>
            <person name="Sabat G."/>
            <person name="Barrett-Wilt G.A."/>
            <person name="Wells G.B."/>
            <person name="Sussman M.R."/>
        </authorList>
    </citation>
    <scope>NUCLEOTIDE SEQUENCE [LARGE SCALE GENOMIC DNA]</scope>
</reference>
<evidence type="ECO:0000313" key="19">
    <source>
        <dbReference type="Ensembl" id="ENSEEEP00000020982.2"/>
    </source>
</evidence>
<feature type="transmembrane region" description="Helical" evidence="16">
    <location>
        <begin position="144"/>
        <end position="165"/>
    </location>
</feature>
<protein>
    <submittedName>
        <fullName evidence="19">Uncharacterized protein</fullName>
    </submittedName>
</protein>
<organism evidence="19 20">
    <name type="scientific">Electrophorus electricus</name>
    <name type="common">Electric eel</name>
    <name type="synonym">Gymnotus electricus</name>
    <dbReference type="NCBI Taxonomy" id="8005"/>
    <lineage>
        <taxon>Eukaryota</taxon>
        <taxon>Metazoa</taxon>
        <taxon>Chordata</taxon>
        <taxon>Craniata</taxon>
        <taxon>Vertebrata</taxon>
        <taxon>Euteleostomi</taxon>
        <taxon>Actinopterygii</taxon>
        <taxon>Neopterygii</taxon>
        <taxon>Teleostei</taxon>
        <taxon>Ostariophysi</taxon>
        <taxon>Gymnotiformes</taxon>
        <taxon>Gymnotoidei</taxon>
        <taxon>Gymnotidae</taxon>
        <taxon>Electrophorus</taxon>
    </lineage>
</organism>
<reference evidence="19" key="4">
    <citation type="submission" date="2025-08" db="UniProtKB">
        <authorList>
            <consortium name="Ensembl"/>
        </authorList>
    </citation>
    <scope>IDENTIFICATION</scope>
</reference>
<evidence type="ECO:0000256" key="9">
    <source>
        <dbReference type="ARBA" id="ARBA00022989"/>
    </source>
</evidence>
<dbReference type="GO" id="GO:0005794">
    <property type="term" value="C:Golgi apparatus"/>
    <property type="evidence" value="ECO:0007669"/>
    <property type="project" value="UniProtKB-SubCell"/>
</dbReference>
<comment type="function">
    <text evidence="13">SNARE involved in targeting and fusion of ER-derived transport vesicles with the Golgi complex as well as Golgi-derived retrograde transport vesicles with the ER.</text>
</comment>
<dbReference type="GO" id="GO:0042470">
    <property type="term" value="C:melanosome"/>
    <property type="evidence" value="ECO:0007669"/>
    <property type="project" value="UniProtKB-SubCell"/>
</dbReference>
<dbReference type="InterPro" id="IPR011012">
    <property type="entry name" value="Longin-like_dom_sf"/>
</dbReference>
<evidence type="ECO:0000256" key="10">
    <source>
        <dbReference type="ARBA" id="ARBA00023034"/>
    </source>
</evidence>
<comment type="similarity">
    <text evidence="4">Belongs to the synaptobrevin family.</text>
</comment>
<evidence type="ECO:0000256" key="13">
    <source>
        <dbReference type="ARBA" id="ARBA00024173"/>
    </source>
</evidence>
<evidence type="ECO:0000313" key="20">
    <source>
        <dbReference type="Proteomes" id="UP000314983"/>
    </source>
</evidence>
<keyword evidence="6 16" id="KW-0812">Transmembrane</keyword>
<evidence type="ECO:0000256" key="11">
    <source>
        <dbReference type="ARBA" id="ARBA00023054"/>
    </source>
</evidence>
<accession>A0A4W4F878</accession>
<dbReference type="SUPFAM" id="SSF64356">
    <property type="entry name" value="SNARE-like"/>
    <property type="match status" value="1"/>
</dbReference>
<dbReference type="Gene3D" id="3.30.450.50">
    <property type="entry name" value="Longin domain"/>
    <property type="match status" value="1"/>
</dbReference>
<evidence type="ECO:0000256" key="15">
    <source>
        <dbReference type="PROSITE-ProRule" id="PRU00290"/>
    </source>
</evidence>
<dbReference type="Proteomes" id="UP000314983">
    <property type="component" value="Chromosome 18"/>
</dbReference>
<comment type="subcellular location">
    <subcellularLocation>
        <location evidence="1">Endoplasmic reticulum membrane</location>
        <topology evidence="1">Single-pass type IV membrane protein</topology>
    </subcellularLocation>
    <subcellularLocation>
        <location evidence="14">Golgi apparatus</location>
        <location evidence="14">cis-Golgi network membrane</location>
    </subcellularLocation>
    <subcellularLocation>
        <location evidence="2">Golgi apparatus</location>
        <location evidence="2">trans-Golgi network membrane</location>
    </subcellularLocation>
    <subcellularLocation>
        <location evidence="3">Melanosome</location>
    </subcellularLocation>
</comment>
<evidence type="ECO:0000256" key="7">
    <source>
        <dbReference type="ARBA" id="ARBA00022824"/>
    </source>
</evidence>
<keyword evidence="11 15" id="KW-0175">Coiled coil</keyword>
<evidence type="ECO:0000256" key="16">
    <source>
        <dbReference type="SAM" id="Phobius"/>
    </source>
</evidence>
<evidence type="ECO:0000256" key="4">
    <source>
        <dbReference type="ARBA" id="ARBA00008025"/>
    </source>
</evidence>
<dbReference type="GO" id="GO:0005484">
    <property type="term" value="F:SNAP receptor activity"/>
    <property type="evidence" value="ECO:0007669"/>
    <property type="project" value="InterPro"/>
</dbReference>
<reference evidence="19" key="5">
    <citation type="submission" date="2025-09" db="UniProtKB">
        <authorList>
            <consortium name="Ensembl"/>
        </authorList>
    </citation>
    <scope>IDENTIFICATION</scope>
</reference>
<keyword evidence="8" id="KW-0653">Protein transport</keyword>
<dbReference type="SUPFAM" id="SSF58038">
    <property type="entry name" value="SNARE fusion complex"/>
    <property type="match status" value="1"/>
</dbReference>
<dbReference type="GO" id="GO:0006888">
    <property type="term" value="P:endoplasmic reticulum to Golgi vesicle-mediated transport"/>
    <property type="evidence" value="ECO:0007669"/>
    <property type="project" value="InterPro"/>
</dbReference>
<name>A0A4W4F878_ELEEL</name>
<dbReference type="PROSITE" id="PS50859">
    <property type="entry name" value="LONGIN"/>
    <property type="match status" value="1"/>
</dbReference>
<evidence type="ECO:0000256" key="6">
    <source>
        <dbReference type="ARBA" id="ARBA00022692"/>
    </source>
</evidence>
<dbReference type="PROSITE" id="PS50892">
    <property type="entry name" value="V_SNARE"/>
    <property type="match status" value="1"/>
</dbReference>
<dbReference type="GO" id="GO:0006890">
    <property type="term" value="P:retrograde vesicle-mediated transport, Golgi to endoplasmic reticulum"/>
    <property type="evidence" value="ECO:0007669"/>
    <property type="project" value="InterPro"/>
</dbReference>
<evidence type="ECO:0000256" key="3">
    <source>
        <dbReference type="ARBA" id="ARBA00004223"/>
    </source>
</evidence>
<dbReference type="InterPro" id="IPR010908">
    <property type="entry name" value="Longin_dom"/>
</dbReference>
<dbReference type="Ensembl" id="ENSEEET00000021216.2">
    <property type="protein sequence ID" value="ENSEEEP00000020982.2"/>
    <property type="gene ID" value="ENSEEEG00000010231.2"/>
</dbReference>
<proteinExistence type="inferred from homology"/>
<evidence type="ECO:0000256" key="8">
    <source>
        <dbReference type="ARBA" id="ARBA00022927"/>
    </source>
</evidence>
<evidence type="ECO:0000256" key="1">
    <source>
        <dbReference type="ARBA" id="ARBA00004163"/>
    </source>
</evidence>
<reference evidence="19" key="3">
    <citation type="submission" date="2020-05" db="EMBL/GenBank/DDBJ databases">
        <title>Electrophorus electricus (electric eel) genome, fEleEle1, primary haplotype.</title>
        <authorList>
            <person name="Myers G."/>
            <person name="Meyer A."/>
            <person name="Fedrigo O."/>
            <person name="Formenti G."/>
            <person name="Rhie A."/>
            <person name="Tracey A."/>
            <person name="Sims Y."/>
            <person name="Jarvis E.D."/>
        </authorList>
    </citation>
    <scope>NUCLEOTIDE SEQUENCE [LARGE SCALE GENOMIC DNA]</scope>
</reference>
<dbReference type="GO" id="GO:0015031">
    <property type="term" value="P:protein transport"/>
    <property type="evidence" value="ECO:0007669"/>
    <property type="project" value="UniProtKB-KW"/>
</dbReference>
<keyword evidence="5" id="KW-0813">Transport</keyword>
<dbReference type="InterPro" id="IPR042855">
    <property type="entry name" value="V_SNARE_CC"/>
</dbReference>
<dbReference type="AlphaFoldDB" id="A0A4W4F878"/>
<evidence type="ECO:0000256" key="5">
    <source>
        <dbReference type="ARBA" id="ARBA00022448"/>
    </source>
</evidence>
<keyword evidence="9 16" id="KW-1133">Transmembrane helix</keyword>
<keyword evidence="7" id="KW-0256">Endoplasmic reticulum</keyword>
<evidence type="ECO:0000256" key="2">
    <source>
        <dbReference type="ARBA" id="ARBA00004198"/>
    </source>
</evidence>
<sequence length="166" mass="18870">TCDMNIPGSNPTCVPCVRKALNDRNTGKQQRKTTTKKAFGHMIEKGVCYLTLCETGFLKMLAFAFREDLEIELNRKYGGNAYNTYIQKTKKSYIDGRAPRNLGSINTELQDVQRIMVANIEEVLQRGKTLFALDSKYLNIHSTYAKVATSAIIFLTLVIYACIWWL</sequence>
<evidence type="ECO:0000259" key="17">
    <source>
        <dbReference type="PROSITE" id="PS50859"/>
    </source>
</evidence>
<reference evidence="20" key="1">
    <citation type="journal article" date="2014" name="Science">
        <title>Nonhuman genetics. Genomic basis for the convergent evolution of electric organs.</title>
        <authorList>
            <person name="Gallant J.R."/>
            <person name="Traeger L.L."/>
            <person name="Volkening J.D."/>
            <person name="Moffett H."/>
            <person name="Chen P.H."/>
            <person name="Novina C.D."/>
            <person name="Phillips G.N.Jr."/>
            <person name="Anand R."/>
            <person name="Wells G.B."/>
            <person name="Pinch M."/>
            <person name="Guth R."/>
            <person name="Unguez G.A."/>
            <person name="Albert J.S."/>
            <person name="Zakon H.H."/>
            <person name="Samanta M.P."/>
            <person name="Sussman M.R."/>
        </authorList>
    </citation>
    <scope>NUCLEOTIDE SEQUENCE [LARGE SCALE GENOMIC DNA]</scope>
</reference>
<dbReference type="PANTHER" id="PTHR45837">
    <property type="entry name" value="VESICLE-TRAFFICKING PROTEIN SEC22B"/>
    <property type="match status" value="1"/>
</dbReference>
<dbReference type="GO" id="GO:0005789">
    <property type="term" value="C:endoplasmic reticulum membrane"/>
    <property type="evidence" value="ECO:0007669"/>
    <property type="project" value="UniProtKB-SubCell"/>
</dbReference>
<evidence type="ECO:0000259" key="18">
    <source>
        <dbReference type="PROSITE" id="PS50892"/>
    </source>
</evidence>
<evidence type="ECO:0000256" key="12">
    <source>
        <dbReference type="ARBA" id="ARBA00023136"/>
    </source>
</evidence>
<keyword evidence="20" id="KW-1185">Reference proteome</keyword>
<dbReference type="InterPro" id="IPR044565">
    <property type="entry name" value="Sec22"/>
</dbReference>
<dbReference type="STRING" id="8005.ENSEEEP00000020982"/>
<feature type="domain" description="Longin" evidence="17">
    <location>
        <begin position="19"/>
        <end position="84"/>
    </location>
</feature>
<keyword evidence="12 16" id="KW-0472">Membrane</keyword>